<keyword evidence="3" id="KW-0143">Chaperone</keyword>
<comment type="similarity">
    <text evidence="1">Belongs to the SdhE FAD assembly factor family.</text>
</comment>
<proteinExistence type="inferred from homology"/>
<dbReference type="Pfam" id="PF03937">
    <property type="entry name" value="Sdh5"/>
    <property type="match status" value="1"/>
</dbReference>
<evidence type="ECO:0000256" key="2">
    <source>
        <dbReference type="ARBA" id="ARBA00019418"/>
    </source>
</evidence>
<feature type="compositionally biased region" description="Polar residues" evidence="4">
    <location>
        <begin position="9"/>
        <end position="19"/>
    </location>
</feature>
<accession>A0ABQ6P5Q9</accession>
<evidence type="ECO:0000256" key="1">
    <source>
        <dbReference type="ARBA" id="ARBA00008571"/>
    </source>
</evidence>
<dbReference type="SUPFAM" id="SSF109910">
    <property type="entry name" value="YgfY-like"/>
    <property type="match status" value="1"/>
</dbReference>
<name>A0ABQ6P5Q9_9SPHN</name>
<evidence type="ECO:0000256" key="3">
    <source>
        <dbReference type="ARBA" id="ARBA00023186"/>
    </source>
</evidence>
<comment type="caution">
    <text evidence="5">The sequence shown here is derived from an EMBL/GenBank/DDBJ whole genome shotgun (WGS) entry which is preliminary data.</text>
</comment>
<dbReference type="InterPro" id="IPR005631">
    <property type="entry name" value="SDH"/>
</dbReference>
<dbReference type="InterPro" id="IPR036714">
    <property type="entry name" value="SDH_sf"/>
</dbReference>
<reference evidence="5 6" key="1">
    <citation type="submission" date="2023-06" db="EMBL/GenBank/DDBJ databases">
        <title>Draft genome sequence of Novosphingobium sp. strain IK01.</title>
        <authorList>
            <person name="Hatamoto M."/>
            <person name="Ikarashi T."/>
            <person name="Yamaguchi T."/>
        </authorList>
    </citation>
    <scope>NUCLEOTIDE SEQUENCE [LARGE SCALE GENOMIC DNA]</scope>
    <source>
        <strain evidence="5 6">IK01</strain>
    </source>
</reference>
<protein>
    <recommendedName>
        <fullName evidence="2">FAD assembly factor SdhE</fullName>
    </recommendedName>
</protein>
<dbReference type="Gene3D" id="1.10.150.250">
    <property type="entry name" value="Flavinator of succinate dehydrogenase"/>
    <property type="match status" value="1"/>
</dbReference>
<evidence type="ECO:0000256" key="4">
    <source>
        <dbReference type="SAM" id="MobiDB-lite"/>
    </source>
</evidence>
<keyword evidence="6" id="KW-1185">Reference proteome</keyword>
<feature type="region of interest" description="Disordered" evidence="4">
    <location>
        <begin position="1"/>
        <end position="22"/>
    </location>
</feature>
<sequence>MGQAGLPATTMTQTPSDSASAPLDEARLRKMKFRAWHRGTREADYMIGCFFDTFHPQWGEAEAAWFEKLMDEEDVDILGWALGTLSVPPEYQGPWMERMRKLDYVEIPR</sequence>
<dbReference type="Proteomes" id="UP001187221">
    <property type="component" value="Unassembled WGS sequence"/>
</dbReference>
<evidence type="ECO:0000313" key="6">
    <source>
        <dbReference type="Proteomes" id="UP001187221"/>
    </source>
</evidence>
<gene>
    <name evidence="5" type="ORF">NUTIK01_13600</name>
</gene>
<organism evidence="5 6">
    <name type="scientific">Novosphingobium pituita</name>
    <dbReference type="NCBI Taxonomy" id="3056842"/>
    <lineage>
        <taxon>Bacteria</taxon>
        <taxon>Pseudomonadati</taxon>
        <taxon>Pseudomonadota</taxon>
        <taxon>Alphaproteobacteria</taxon>
        <taxon>Sphingomonadales</taxon>
        <taxon>Sphingomonadaceae</taxon>
        <taxon>Novosphingobium</taxon>
    </lineage>
</organism>
<dbReference type="EMBL" id="BTFW01000001">
    <property type="protein sequence ID" value="GMM60583.1"/>
    <property type="molecule type" value="Genomic_DNA"/>
</dbReference>
<evidence type="ECO:0000313" key="5">
    <source>
        <dbReference type="EMBL" id="GMM60583.1"/>
    </source>
</evidence>